<feature type="domain" description="DUF2231" evidence="2">
    <location>
        <begin position="21"/>
        <end position="172"/>
    </location>
</feature>
<proteinExistence type="predicted"/>
<keyword evidence="1" id="KW-0812">Transmembrane</keyword>
<keyword evidence="4" id="KW-1185">Reference proteome</keyword>
<reference evidence="3 4" key="1">
    <citation type="submission" date="2023-09" db="EMBL/GenBank/DDBJ databases">
        <title>Microbacterium fusihabitans sp. nov., Microbacterium phycihabitans sp. nov., and Microbacterium cervinum sp. nov., isolated from dried seaweeds of beach.</title>
        <authorList>
            <person name="Lee S.D."/>
        </authorList>
    </citation>
    <scope>NUCLEOTIDE SEQUENCE [LARGE SCALE GENOMIC DNA]</scope>
    <source>
        <strain evidence="3 4">KSW4-17</strain>
    </source>
</reference>
<dbReference type="RefSeq" id="WP_315995655.1">
    <property type="nucleotide sequence ID" value="NZ_JAWDIS010000003.1"/>
</dbReference>
<dbReference type="Pfam" id="PF09990">
    <property type="entry name" value="DUF2231"/>
    <property type="match status" value="1"/>
</dbReference>
<protein>
    <submittedName>
        <fullName evidence="3">DUF2231 domain-containing protein</fullName>
    </submittedName>
</protein>
<evidence type="ECO:0000259" key="2">
    <source>
        <dbReference type="Pfam" id="PF09990"/>
    </source>
</evidence>
<evidence type="ECO:0000256" key="1">
    <source>
        <dbReference type="SAM" id="Phobius"/>
    </source>
</evidence>
<feature type="transmembrane region" description="Helical" evidence="1">
    <location>
        <begin position="27"/>
        <end position="49"/>
    </location>
</feature>
<keyword evidence="1" id="KW-1133">Transmembrane helix</keyword>
<feature type="transmembrane region" description="Helical" evidence="1">
    <location>
        <begin position="56"/>
        <end position="74"/>
    </location>
</feature>
<sequence length="178" mass="19113">MQAPDSPVRWCFDQRMWQIAGLPAHPLLVHAVVVLIPLAALMLVVGSVWPAARRRLGMLTPIVALVALVFVPLAKEAGEALERQVPESAVLERHTELGDQLLPWAIGLFVVAAGQWLWFRLRARRTDDAARTTRPGARVATIVIAVVAVLVAGATTYSVVQVGDSGARAVWSSDSGGN</sequence>
<dbReference type="EMBL" id="JAWDIS010000003">
    <property type="protein sequence ID" value="MDU0368496.1"/>
    <property type="molecule type" value="Genomic_DNA"/>
</dbReference>
<keyword evidence="1" id="KW-0472">Membrane</keyword>
<evidence type="ECO:0000313" key="4">
    <source>
        <dbReference type="Proteomes" id="UP001263371"/>
    </source>
</evidence>
<evidence type="ECO:0000313" key="3">
    <source>
        <dbReference type="EMBL" id="MDU0368496.1"/>
    </source>
</evidence>
<organism evidence="3 4">
    <name type="scientific">Microbacterium galbum</name>
    <dbReference type="NCBI Taxonomy" id="3075994"/>
    <lineage>
        <taxon>Bacteria</taxon>
        <taxon>Bacillati</taxon>
        <taxon>Actinomycetota</taxon>
        <taxon>Actinomycetes</taxon>
        <taxon>Micrococcales</taxon>
        <taxon>Microbacteriaceae</taxon>
        <taxon>Microbacterium</taxon>
    </lineage>
</organism>
<dbReference type="InterPro" id="IPR019251">
    <property type="entry name" value="DUF2231_TM"/>
</dbReference>
<name>A0ABU3TAV8_9MICO</name>
<feature type="transmembrane region" description="Helical" evidence="1">
    <location>
        <begin position="139"/>
        <end position="160"/>
    </location>
</feature>
<feature type="transmembrane region" description="Helical" evidence="1">
    <location>
        <begin position="101"/>
        <end position="119"/>
    </location>
</feature>
<accession>A0ABU3TAV8</accession>
<dbReference type="Proteomes" id="UP001263371">
    <property type="component" value="Unassembled WGS sequence"/>
</dbReference>
<comment type="caution">
    <text evidence="3">The sequence shown here is derived from an EMBL/GenBank/DDBJ whole genome shotgun (WGS) entry which is preliminary data.</text>
</comment>
<gene>
    <name evidence="3" type="ORF">RWH45_14865</name>
</gene>